<feature type="chain" id="PRO_5045358538" evidence="2">
    <location>
        <begin position="23"/>
        <end position="597"/>
    </location>
</feature>
<keyword evidence="4" id="KW-1185">Reference proteome</keyword>
<name>A0ABQ6G0Y1_9CHLR</name>
<gene>
    <name evidence="3" type="ORF">KDH_69880</name>
</gene>
<keyword evidence="2" id="KW-0732">Signal</keyword>
<feature type="compositionally biased region" description="Polar residues" evidence="1">
    <location>
        <begin position="22"/>
        <end position="31"/>
    </location>
</feature>
<dbReference type="RefSeq" id="WP_338257159.1">
    <property type="nucleotide sequence ID" value="NZ_BSRI01000002.1"/>
</dbReference>
<feature type="region of interest" description="Disordered" evidence="1">
    <location>
        <begin position="89"/>
        <end position="140"/>
    </location>
</feature>
<proteinExistence type="predicted"/>
<evidence type="ECO:0000256" key="2">
    <source>
        <dbReference type="SAM" id="SignalP"/>
    </source>
</evidence>
<organism evidence="3 4">
    <name type="scientific">Dictyobacter halimunensis</name>
    <dbReference type="NCBI Taxonomy" id="3026934"/>
    <lineage>
        <taxon>Bacteria</taxon>
        <taxon>Bacillati</taxon>
        <taxon>Chloroflexota</taxon>
        <taxon>Ktedonobacteria</taxon>
        <taxon>Ktedonobacterales</taxon>
        <taxon>Dictyobacteraceae</taxon>
        <taxon>Dictyobacter</taxon>
    </lineage>
</organism>
<evidence type="ECO:0000256" key="1">
    <source>
        <dbReference type="SAM" id="MobiDB-lite"/>
    </source>
</evidence>
<feature type="region of interest" description="Disordered" evidence="1">
    <location>
        <begin position="20"/>
        <end position="47"/>
    </location>
</feature>
<evidence type="ECO:0000313" key="4">
    <source>
        <dbReference type="Proteomes" id="UP001344906"/>
    </source>
</evidence>
<comment type="caution">
    <text evidence="3">The sequence shown here is derived from an EMBL/GenBank/DDBJ whole genome shotgun (WGS) entry which is preliminary data.</text>
</comment>
<reference evidence="3 4" key="1">
    <citation type="submission" date="2023-02" db="EMBL/GenBank/DDBJ databases">
        <title>Dictyobacter halimunensis sp. nov., a new member of the class Ktedonobacteria from forest soil in a geothermal area.</title>
        <authorList>
            <person name="Rachmania M.K."/>
            <person name="Ningsih F."/>
            <person name="Sakai Y."/>
            <person name="Yabe S."/>
            <person name="Yokota A."/>
            <person name="Sjamsuridzal W."/>
        </authorList>
    </citation>
    <scope>NUCLEOTIDE SEQUENCE [LARGE SCALE GENOMIC DNA]</scope>
    <source>
        <strain evidence="3 4">S3.2.2.5</strain>
    </source>
</reference>
<dbReference type="Proteomes" id="UP001344906">
    <property type="component" value="Unassembled WGS sequence"/>
</dbReference>
<evidence type="ECO:0000313" key="3">
    <source>
        <dbReference type="EMBL" id="GLV60166.1"/>
    </source>
</evidence>
<dbReference type="EMBL" id="BSRI01000002">
    <property type="protein sequence ID" value="GLV60166.1"/>
    <property type="molecule type" value="Genomic_DNA"/>
</dbReference>
<feature type="signal peptide" evidence="2">
    <location>
        <begin position="1"/>
        <end position="22"/>
    </location>
</feature>
<sequence length="597" mass="65468">MPRLWLVAVAVMLLASMGSVGAGNSTTQAAPSRSAERGRSTPEPQRALSGVLQPGMVVHAQPGTPTPAPNAASQACTATRHKIEPPIAVSGHASRPEHPLREGAQPNSDQVLVPDTSPGLGAPLPDPKHTPPPLPEDPRRLTLFRDTTVPITTGKSLAVAEPSTDQLGRDIFATGNKHAEFSRDNGRIWQGLNPYTIFGPDFCCDQVTVADPQYHLQDWVLQYIHFTEPQIPGGGHLVMATSPSGDFINWRPYTIRPSDVGYANDQNDFDFNDLVIGSRYLYLTTRLITYPPPGDEGYRVVAVVLMRISRADLAAGLPAYYDAITRTDITEELRVPQGITDIAYAAATSLRTGEGRVVRLLVWPKQSMWVTTVDRLVPPFRYMTHDDPAMTADCGSRDHVVANWCSYRTSGAVTAARGGDYLWLTWPAQQYGTRRPFPYVRITGIREKDLRVAVSHDLYGLTVAHAYQAVATDERGNLGLIDAYGGGGGGNDYFPGAMIAIFDNLKFKLASPRVDYFLPGKGNSCLYEPGTSFEGNWGDFLTIRRWHAGGAVWLATAFARKDNTPIQCGQQSVPMTIKNIVFGWKSDRRFYERAVRS</sequence>
<accession>A0ABQ6G0Y1</accession>
<protein>
    <submittedName>
        <fullName evidence="3">Uncharacterized protein</fullName>
    </submittedName>
</protein>